<evidence type="ECO:0000313" key="2">
    <source>
        <dbReference type="EMBL" id="PHJ16699.1"/>
    </source>
</evidence>
<dbReference type="RefSeq" id="XP_067918424.1">
    <property type="nucleotide sequence ID" value="XM_068069600.1"/>
</dbReference>
<feature type="compositionally biased region" description="Polar residues" evidence="1">
    <location>
        <begin position="69"/>
        <end position="80"/>
    </location>
</feature>
<dbReference type="GeneID" id="94432811"/>
<dbReference type="EMBL" id="MIGC01005676">
    <property type="protein sequence ID" value="PHJ16699.1"/>
    <property type="molecule type" value="Genomic_DNA"/>
</dbReference>
<accession>A0A2C6KHW2</accession>
<evidence type="ECO:0000313" key="3">
    <source>
        <dbReference type="Proteomes" id="UP000221165"/>
    </source>
</evidence>
<dbReference type="AlphaFoldDB" id="A0A2C6KHW2"/>
<dbReference type="OrthoDB" id="10258955at2759"/>
<feature type="compositionally biased region" description="Low complexity" evidence="1">
    <location>
        <begin position="39"/>
        <end position="62"/>
    </location>
</feature>
<dbReference type="VEuPathDB" id="ToxoDB:CSUI_009484"/>
<gene>
    <name evidence="2" type="ORF">CSUI_009484</name>
</gene>
<dbReference type="Proteomes" id="UP000221165">
    <property type="component" value="Unassembled WGS sequence"/>
</dbReference>
<proteinExistence type="predicted"/>
<reference evidence="2 3" key="1">
    <citation type="journal article" date="2017" name="Int. J. Parasitol.">
        <title>The genome of the protozoan parasite Cystoisospora suis and a reverse vaccinology approach to identify vaccine candidates.</title>
        <authorList>
            <person name="Palmieri N."/>
            <person name="Shrestha A."/>
            <person name="Ruttkowski B."/>
            <person name="Beck T."/>
            <person name="Vogl C."/>
            <person name="Tomley F."/>
            <person name="Blake D.P."/>
            <person name="Joachim A."/>
        </authorList>
    </citation>
    <scope>NUCLEOTIDE SEQUENCE [LARGE SCALE GENOMIC DNA]</scope>
    <source>
        <strain evidence="2 3">Wien I</strain>
    </source>
</reference>
<feature type="region of interest" description="Disordered" evidence="1">
    <location>
        <begin position="1"/>
        <end position="93"/>
    </location>
</feature>
<sequence>MVDSYDNPLYRNKPSTRVHAAPGGASSICLGDDKPAPSPASRNSSAPSTAPSSSSPSPTPAAGQGPTGHDSSQSSKTSVRVHQPPGGRSTTKSAPNLQLQACVCCRYHFCAVQFG</sequence>
<evidence type="ECO:0000256" key="1">
    <source>
        <dbReference type="SAM" id="MobiDB-lite"/>
    </source>
</evidence>
<name>A0A2C6KHW2_9APIC</name>
<organism evidence="2 3">
    <name type="scientific">Cystoisospora suis</name>
    <dbReference type="NCBI Taxonomy" id="483139"/>
    <lineage>
        <taxon>Eukaryota</taxon>
        <taxon>Sar</taxon>
        <taxon>Alveolata</taxon>
        <taxon>Apicomplexa</taxon>
        <taxon>Conoidasida</taxon>
        <taxon>Coccidia</taxon>
        <taxon>Eucoccidiorida</taxon>
        <taxon>Eimeriorina</taxon>
        <taxon>Sarcocystidae</taxon>
        <taxon>Cystoisospora</taxon>
    </lineage>
</organism>
<comment type="caution">
    <text evidence="2">The sequence shown here is derived from an EMBL/GenBank/DDBJ whole genome shotgun (WGS) entry which is preliminary data.</text>
</comment>
<protein>
    <submittedName>
        <fullName evidence="2">Uncharacterized protein</fullName>
    </submittedName>
</protein>
<keyword evidence="3" id="KW-1185">Reference proteome</keyword>